<gene>
    <name evidence="2" type="ORF">H7348_06375</name>
    <name evidence="3" type="ORF">IAU68_06880</name>
</gene>
<protein>
    <submittedName>
        <fullName evidence="3">Uncharacterized protein</fullName>
    </submittedName>
</protein>
<evidence type="ECO:0000313" key="5">
    <source>
        <dbReference type="Proteomes" id="UP000642876"/>
    </source>
</evidence>
<keyword evidence="5" id="KW-1185">Reference proteome</keyword>
<dbReference type="Proteomes" id="UP000516235">
    <property type="component" value="Chromosome"/>
</dbReference>
<dbReference type="AlphaFoldDB" id="A0A7H0JWL2"/>
<dbReference type="EMBL" id="CP061032">
    <property type="protein sequence ID" value="QNP89428.1"/>
    <property type="molecule type" value="Genomic_DNA"/>
</dbReference>
<organism evidence="3 4">
    <name type="scientific">Corynebacterium lujinxingii</name>
    <dbReference type="NCBI Taxonomy" id="2763010"/>
    <lineage>
        <taxon>Bacteria</taxon>
        <taxon>Bacillati</taxon>
        <taxon>Actinomycetota</taxon>
        <taxon>Actinomycetes</taxon>
        <taxon>Mycobacteriales</taxon>
        <taxon>Corynebacteriaceae</taxon>
        <taxon>Corynebacterium</taxon>
    </lineage>
</organism>
<accession>A0A7H0JWL2</accession>
<reference evidence="4 5" key="1">
    <citation type="submission" date="2020-08" db="EMBL/GenBank/DDBJ databases">
        <title>novel species in genus Corynebacterium.</title>
        <authorList>
            <person name="Zhang G."/>
        </authorList>
    </citation>
    <scope>NUCLEOTIDE SEQUENCE [LARGE SCALE GENOMIC DNA]</scope>
    <source>
        <strain evidence="3">Zg-917</strain>
        <strain evidence="4 5">zg-917</strain>
    </source>
</reference>
<evidence type="ECO:0000256" key="1">
    <source>
        <dbReference type="SAM" id="MobiDB-lite"/>
    </source>
</evidence>
<dbReference type="RefSeq" id="WP_171194136.1">
    <property type="nucleotide sequence ID" value="NZ_CP061032.1"/>
</dbReference>
<dbReference type="KEGG" id="cluj:IAU68_06880"/>
<evidence type="ECO:0000313" key="4">
    <source>
        <dbReference type="Proteomes" id="UP000516235"/>
    </source>
</evidence>
<name>A0A7H0JWL2_9CORY</name>
<proteinExistence type="predicted"/>
<evidence type="ECO:0000313" key="3">
    <source>
        <dbReference type="EMBL" id="QNP89428.1"/>
    </source>
</evidence>
<dbReference type="EMBL" id="JACMYE010000004">
    <property type="protein sequence ID" value="MBC3178933.1"/>
    <property type="molecule type" value="Genomic_DNA"/>
</dbReference>
<evidence type="ECO:0000313" key="2">
    <source>
        <dbReference type="EMBL" id="MBC3178933.1"/>
    </source>
</evidence>
<sequence>MSLDVFREALDGLDPGEYPEAARLAVMRLSDEGLFRHRLWAADDEVKRREAERAKAEGATDAVRNMRATVPALAPVEARIPESSPYAGMTGVLEYDPTKPFIDGDLVWASERVWQVSSAAPVSTPPGQGRGYVAVPPPVPEEAAGAVES</sequence>
<dbReference type="Proteomes" id="UP000642876">
    <property type="component" value="Unassembled WGS sequence"/>
</dbReference>
<feature type="region of interest" description="Disordered" evidence="1">
    <location>
        <begin position="119"/>
        <end position="149"/>
    </location>
</feature>